<evidence type="ECO:0000313" key="2">
    <source>
        <dbReference type="Proteomes" id="UP000533080"/>
    </source>
</evidence>
<dbReference type="RefSeq" id="WP_011551475.1">
    <property type="nucleotide sequence ID" value="NZ_CBCSLF010000017.1"/>
</dbReference>
<gene>
    <name evidence="1" type="ORF">HNV28_10875</name>
</gene>
<dbReference type="GeneID" id="41358804"/>
<evidence type="ECO:0000313" key="1">
    <source>
        <dbReference type="EMBL" id="NOJ78838.1"/>
    </source>
</evidence>
<comment type="caution">
    <text evidence="1">The sequence shown here is derived from an EMBL/GenBank/DDBJ whole genome shotgun (WGS) entry which is preliminary data.</text>
</comment>
<organism evidence="1 2">
    <name type="scientific">Myxococcus xanthus</name>
    <dbReference type="NCBI Taxonomy" id="34"/>
    <lineage>
        <taxon>Bacteria</taxon>
        <taxon>Pseudomonadati</taxon>
        <taxon>Myxococcota</taxon>
        <taxon>Myxococcia</taxon>
        <taxon>Myxococcales</taxon>
        <taxon>Cystobacterineae</taxon>
        <taxon>Myxococcaceae</taxon>
        <taxon>Myxococcus</taxon>
    </lineage>
</organism>
<sequence>MIWVIAAPFRGSGSDVDRPACPDAARPKRRAEPPKGLTMSGITLVRNVVAGLAMFVGFTSMAAPAPVRAEPLYFAVEVRRDGRLVAQPKLLGETGRTLRAERRRPGAPLPDYRLVLTPKAEGQSFLLQLDLLLPEAKGHSELALLHGQERKLQLGRVPGELEVSLLLMKVDSPEFRALMQLGESGGKSLSTSSI</sequence>
<dbReference type="AlphaFoldDB" id="A0A4Y6C578"/>
<reference evidence="1 2" key="1">
    <citation type="submission" date="2020-05" db="EMBL/GenBank/DDBJ databases">
        <authorList>
            <person name="Whitworth D."/>
        </authorList>
    </citation>
    <scope>NUCLEOTIDE SEQUENCE [LARGE SCALE GENOMIC DNA]</scope>
    <source>
        <strain evidence="1 2">AM005</strain>
    </source>
</reference>
<dbReference type="OMA" id="YFAVEVW"/>
<dbReference type="Proteomes" id="UP000533080">
    <property type="component" value="Unassembled WGS sequence"/>
</dbReference>
<proteinExistence type="predicted"/>
<accession>A0A4Y6C578</accession>
<dbReference type="EMBL" id="JABFNT010000028">
    <property type="protein sequence ID" value="NOJ78838.1"/>
    <property type="molecule type" value="Genomic_DNA"/>
</dbReference>
<protein>
    <submittedName>
        <fullName evidence="1">Uncharacterized protein</fullName>
    </submittedName>
</protein>
<name>A0A4Y6C578_MYXXA</name>